<dbReference type="InterPro" id="IPR046347">
    <property type="entry name" value="bZIP_sf"/>
</dbReference>
<dbReference type="GO" id="GO:0003677">
    <property type="term" value="F:DNA binding"/>
    <property type="evidence" value="ECO:0007669"/>
    <property type="project" value="UniProtKB-KW"/>
</dbReference>
<dbReference type="InParanoid" id="F4NYX7"/>
<dbReference type="Proteomes" id="UP000007241">
    <property type="component" value="Unassembled WGS sequence"/>
</dbReference>
<accession>F4NYX7</accession>
<dbReference type="STRING" id="684364.F4NYX7"/>
<dbReference type="PANTHER" id="PTHR46714:SF6">
    <property type="entry name" value="TRANSCRIPTIONAL ACTIVATOR HAC1"/>
    <property type="match status" value="1"/>
</dbReference>
<evidence type="ECO:0000259" key="9">
    <source>
        <dbReference type="PROSITE" id="PS50217"/>
    </source>
</evidence>
<evidence type="ECO:0000256" key="3">
    <source>
        <dbReference type="ARBA" id="ARBA00023015"/>
    </source>
</evidence>
<dbReference type="SUPFAM" id="SSF57959">
    <property type="entry name" value="Leucine zipper domain"/>
    <property type="match status" value="1"/>
</dbReference>
<keyword evidence="4" id="KW-0238">DNA-binding</keyword>
<feature type="domain" description="BZIP" evidence="9">
    <location>
        <begin position="370"/>
        <end position="433"/>
    </location>
</feature>
<feature type="region of interest" description="Disordered" evidence="8">
    <location>
        <begin position="446"/>
        <end position="477"/>
    </location>
</feature>
<dbReference type="PROSITE" id="PS50217">
    <property type="entry name" value="BZIP"/>
    <property type="match status" value="1"/>
</dbReference>
<sequence>MSNILEETQIHLNGNAVLIKGNDSTVGLYKVLFEVNVNSTIDTVLNQLDGDDILEKLKCSNSKWSIENIYEYVLLTTPIPEVSIGASVILPDFIKNIKSIVSFHILDMKPFDPIRAFLDFPEDDDMSTESNCLPQKDIGSLLHCYHTPALANKLQPAEVAAIPDMSYLFNITDTTPDPIFHFQLSPSLALNELGTENDTANPLVVAQHSAAHVACGPVTPPASDIGCKSPHEPNSLTHSYQQLSDRLNNTTGTFDEFSLNQHKSFGANIPSKPDISNIAQNCTHPLASATNKNTDLSSPALPLQILSSLIWSAAENNSAKLVSTELFQNDQASQKKPTSCNTNISSATGFGVSRLLPPQFPTTSVTPPIMDKRQERLMKNRHAADLSRKRKRQQAHKMESSLEELQTQNLHLTTRVSQLEQLNKALTEDNLRLSRQLQMYGTSSFSSSHARIRTHSEDSSASNINLNKNSFDHQSPHSSIRLSPFPLSLTSDSYEDLWFNQDLDHTHSPSMPYSDPIMGANTSIITGKSLGAVFMVVMFSFASVFMPGSLISNTRIHARPQYSTAPQNFITYVPSIHNDAHTYRSQSFLTLSPAYRPLIDPYSFQSNPSTMSNEPISDYTPSTYLSNYYLDLNSDSVKSAVSHLADVQLPKSKTKTHFPKNDALNTIALSLARPEFIASLSSMATMNPPNAAGVFQRLFLENPFCKDSKNVGNASLMFTDEQEQSNQMDQKRLNQHDPTLSTPVDPYPTFSSTANMTLAWSALFESEQYRTILQHMAGSSLQHSRNSSDTFAYDSIKLVPYQSSFPMCSNLNGGICRVTDELRFTILADVSTTQHVKGNKKEHDLGGLLQLDVEVVSAKWVEPHLLKINKI</sequence>
<evidence type="ECO:0000256" key="2">
    <source>
        <dbReference type="ARBA" id="ARBA00007163"/>
    </source>
</evidence>
<evidence type="ECO:0000256" key="5">
    <source>
        <dbReference type="ARBA" id="ARBA00023163"/>
    </source>
</evidence>
<evidence type="ECO:0000256" key="4">
    <source>
        <dbReference type="ARBA" id="ARBA00023125"/>
    </source>
</evidence>
<dbReference type="PANTHER" id="PTHR46714">
    <property type="entry name" value="TRANSCRIPTIONAL ACTIVATOR HAC1"/>
    <property type="match status" value="1"/>
</dbReference>
<dbReference type="InterPro" id="IPR044280">
    <property type="entry name" value="Hac1/HY5"/>
</dbReference>
<gene>
    <name evidence="10" type="ORF">BATDEDRAFT_23406</name>
</gene>
<dbReference type="SMART" id="SM00338">
    <property type="entry name" value="BRLZ"/>
    <property type="match status" value="1"/>
</dbReference>
<comment type="similarity">
    <text evidence="2">Belongs to the bZIP family.</text>
</comment>
<keyword evidence="6" id="KW-0834">Unfolded protein response</keyword>
<evidence type="ECO:0000256" key="1">
    <source>
        <dbReference type="ARBA" id="ARBA00004123"/>
    </source>
</evidence>
<evidence type="ECO:0000256" key="7">
    <source>
        <dbReference type="ARBA" id="ARBA00023242"/>
    </source>
</evidence>
<organism evidence="10 11">
    <name type="scientific">Batrachochytrium dendrobatidis (strain JAM81 / FGSC 10211)</name>
    <name type="common">Frog chytrid fungus</name>
    <dbReference type="NCBI Taxonomy" id="684364"/>
    <lineage>
        <taxon>Eukaryota</taxon>
        <taxon>Fungi</taxon>
        <taxon>Fungi incertae sedis</taxon>
        <taxon>Chytridiomycota</taxon>
        <taxon>Chytridiomycota incertae sedis</taxon>
        <taxon>Chytridiomycetes</taxon>
        <taxon>Rhizophydiales</taxon>
        <taxon>Rhizophydiales incertae sedis</taxon>
        <taxon>Batrachochytrium</taxon>
    </lineage>
</organism>
<dbReference type="EMBL" id="GL882881">
    <property type="protein sequence ID" value="EGF81786.1"/>
    <property type="molecule type" value="Genomic_DNA"/>
</dbReference>
<feature type="compositionally biased region" description="Polar residues" evidence="8">
    <location>
        <begin position="459"/>
        <end position="469"/>
    </location>
</feature>
<dbReference type="GO" id="GO:0045944">
    <property type="term" value="P:positive regulation of transcription by RNA polymerase II"/>
    <property type="evidence" value="ECO:0007669"/>
    <property type="project" value="InterPro"/>
</dbReference>
<dbReference type="OrthoDB" id="674948at2759"/>
<keyword evidence="5" id="KW-0804">Transcription</keyword>
<dbReference type="Pfam" id="PF00170">
    <property type="entry name" value="bZIP_1"/>
    <property type="match status" value="1"/>
</dbReference>
<dbReference type="CDD" id="cd14686">
    <property type="entry name" value="bZIP"/>
    <property type="match status" value="1"/>
</dbReference>
<dbReference type="Gene3D" id="1.20.5.170">
    <property type="match status" value="1"/>
</dbReference>
<name>F4NYX7_BATDJ</name>
<dbReference type="GO" id="GO:0005634">
    <property type="term" value="C:nucleus"/>
    <property type="evidence" value="ECO:0007669"/>
    <property type="project" value="UniProtKB-SubCell"/>
</dbReference>
<dbReference type="GO" id="GO:0006986">
    <property type="term" value="P:response to unfolded protein"/>
    <property type="evidence" value="ECO:0007669"/>
    <property type="project" value="UniProtKB-KW"/>
</dbReference>
<dbReference type="GeneID" id="18238204"/>
<evidence type="ECO:0000313" key="10">
    <source>
        <dbReference type="EMBL" id="EGF81786.1"/>
    </source>
</evidence>
<dbReference type="InterPro" id="IPR004827">
    <property type="entry name" value="bZIP"/>
</dbReference>
<proteinExistence type="inferred from homology"/>
<comment type="subcellular location">
    <subcellularLocation>
        <location evidence="1">Nucleus</location>
    </subcellularLocation>
</comment>
<keyword evidence="11" id="KW-1185">Reference proteome</keyword>
<keyword evidence="3" id="KW-0805">Transcription regulation</keyword>
<evidence type="ECO:0000313" key="11">
    <source>
        <dbReference type="Proteomes" id="UP000007241"/>
    </source>
</evidence>
<protein>
    <recommendedName>
        <fullName evidence="9">BZIP domain-containing protein</fullName>
    </recommendedName>
</protein>
<evidence type="ECO:0000256" key="6">
    <source>
        <dbReference type="ARBA" id="ARBA00023230"/>
    </source>
</evidence>
<keyword evidence="7" id="KW-0539">Nucleus</keyword>
<dbReference type="RefSeq" id="XP_006677273.1">
    <property type="nucleotide sequence ID" value="XM_006677210.1"/>
</dbReference>
<dbReference type="AlphaFoldDB" id="F4NYX7"/>
<feature type="region of interest" description="Disordered" evidence="8">
    <location>
        <begin position="381"/>
        <end position="400"/>
    </location>
</feature>
<reference evidence="10 11" key="1">
    <citation type="submission" date="2009-12" db="EMBL/GenBank/DDBJ databases">
        <title>The draft genome of Batrachochytrium dendrobatidis.</title>
        <authorList>
            <consortium name="US DOE Joint Genome Institute (JGI-PGF)"/>
            <person name="Kuo A."/>
            <person name="Salamov A."/>
            <person name="Schmutz J."/>
            <person name="Lucas S."/>
            <person name="Pitluck S."/>
            <person name="Rosenblum E."/>
            <person name="Stajich J."/>
            <person name="Eisen M."/>
            <person name="Grigoriev I.V."/>
        </authorList>
    </citation>
    <scope>NUCLEOTIDE SEQUENCE [LARGE SCALE GENOMIC DNA]</scope>
    <source>
        <strain evidence="11">JAM81 / FGSC 10211</strain>
    </source>
</reference>
<evidence type="ECO:0000256" key="8">
    <source>
        <dbReference type="SAM" id="MobiDB-lite"/>
    </source>
</evidence>
<dbReference type="HOGENOM" id="CLU_329541_0_0_1"/>
<dbReference type="GO" id="GO:0000981">
    <property type="term" value="F:DNA-binding transcription factor activity, RNA polymerase II-specific"/>
    <property type="evidence" value="ECO:0007669"/>
    <property type="project" value="InterPro"/>
</dbReference>